<evidence type="ECO:0000313" key="2">
    <source>
        <dbReference type="Proteomes" id="UP000009047"/>
    </source>
</evidence>
<dbReference type="eggNOG" id="COG1399">
    <property type="taxonomic scope" value="Bacteria"/>
</dbReference>
<keyword evidence="2" id="KW-1185">Reference proteome</keyword>
<proteinExistence type="predicted"/>
<evidence type="ECO:0000313" key="1">
    <source>
        <dbReference type="EMBL" id="ADK85756.1"/>
    </source>
</evidence>
<dbReference type="PANTHER" id="PTHR34374">
    <property type="entry name" value="LARGE RIBOSOMAL RNA SUBUNIT ACCUMULATION PROTEIN YCED HOMOLOG 1, CHLOROPLASTIC"/>
    <property type="match status" value="1"/>
</dbReference>
<reference evidence="1 2" key="1">
    <citation type="journal article" date="2010" name="Stand. Genomic Sci.">
        <title>Complete genome sequence of Desulfarculus baarsii type strain (2st14).</title>
        <authorList>
            <person name="Sun H."/>
            <person name="Spring S."/>
            <person name="Lapidus A."/>
            <person name="Davenport K."/>
            <person name="Del Rio T.G."/>
            <person name="Tice H."/>
            <person name="Nolan M."/>
            <person name="Copeland A."/>
            <person name="Cheng J.F."/>
            <person name="Lucas S."/>
            <person name="Tapia R."/>
            <person name="Goodwin L."/>
            <person name="Pitluck S."/>
            <person name="Ivanova N."/>
            <person name="Pagani I."/>
            <person name="Mavromatis K."/>
            <person name="Ovchinnikova G."/>
            <person name="Pati A."/>
            <person name="Chen A."/>
            <person name="Palaniappan K."/>
            <person name="Hauser L."/>
            <person name="Chang Y.J."/>
            <person name="Jeffries C.D."/>
            <person name="Detter J.C."/>
            <person name="Han C."/>
            <person name="Rohde M."/>
            <person name="Brambilla E."/>
            <person name="Goker M."/>
            <person name="Woyke T."/>
            <person name="Bristow J."/>
            <person name="Eisen J.A."/>
            <person name="Markowitz V."/>
            <person name="Hugenholtz P."/>
            <person name="Kyrpides N.C."/>
            <person name="Klenk H.P."/>
            <person name="Land M."/>
        </authorList>
    </citation>
    <scope>NUCLEOTIDE SEQUENCE [LARGE SCALE GENOMIC DNA]</scope>
    <source>
        <strain evidence="2">ATCC 33931 / DSM 2075 / LMG 7858 / VKM B-1802 / 2st14</strain>
    </source>
</reference>
<organism evidence="1 2">
    <name type="scientific">Desulfarculus baarsii (strain ATCC 33931 / DSM 2075 / LMG 7858 / VKM B-1802 / 2st14)</name>
    <dbReference type="NCBI Taxonomy" id="644282"/>
    <lineage>
        <taxon>Bacteria</taxon>
        <taxon>Pseudomonadati</taxon>
        <taxon>Thermodesulfobacteriota</taxon>
        <taxon>Desulfarculia</taxon>
        <taxon>Desulfarculales</taxon>
        <taxon>Desulfarculaceae</taxon>
        <taxon>Desulfarculus</taxon>
    </lineage>
</organism>
<dbReference type="RefSeq" id="WP_013259195.1">
    <property type="nucleotide sequence ID" value="NC_014365.1"/>
</dbReference>
<dbReference type="OrthoDB" id="9790372at2"/>
<dbReference type="Pfam" id="PF02620">
    <property type="entry name" value="YceD"/>
    <property type="match status" value="1"/>
</dbReference>
<accession>E1QJL3</accession>
<dbReference type="Proteomes" id="UP000009047">
    <property type="component" value="Chromosome"/>
</dbReference>
<dbReference type="AlphaFoldDB" id="E1QJL3"/>
<dbReference type="STRING" id="644282.Deba_2394"/>
<gene>
    <name evidence="1" type="ordered locus">Deba_2394</name>
</gene>
<dbReference type="InterPro" id="IPR003772">
    <property type="entry name" value="YceD"/>
</dbReference>
<dbReference type="EMBL" id="CP002085">
    <property type="protein sequence ID" value="ADK85756.1"/>
    <property type="molecule type" value="Genomic_DNA"/>
</dbReference>
<dbReference type="PANTHER" id="PTHR34374:SF1">
    <property type="entry name" value="LARGE RIBOSOMAL RNA SUBUNIT ACCUMULATION PROTEIN YCED HOMOLOG 1, CHLOROPLASTIC"/>
    <property type="match status" value="1"/>
</dbReference>
<name>E1QJL3_DESB2</name>
<dbReference type="HOGENOM" id="CLU_100236_1_1_7"/>
<evidence type="ECO:0008006" key="3">
    <source>
        <dbReference type="Google" id="ProtNLM"/>
    </source>
</evidence>
<dbReference type="KEGG" id="dbr:Deba_2394"/>
<sequence length="174" mass="19065">MKLRLEDIPEEGLDVSFELRGAKPAELGSAVEELVAPPWASLHVEQKGEFVLARGRAGAKLRLSCSRCLEPIEMALDQALDLAFEPMPAVDADEIELRGDEMDVSFYRDGEVDLGEAVLEELSFAVPMAPLCRPDCLGICPRCGQTHGEGGCQCQTESIDPRWGKLAQLRPKQD</sequence>
<protein>
    <recommendedName>
        <fullName evidence="3">DUF177 domain-containing protein</fullName>
    </recommendedName>
</protein>